<accession>A0ABP7J5I7</accession>
<protein>
    <submittedName>
        <fullName evidence="1">Uncharacterized protein</fullName>
    </submittedName>
</protein>
<evidence type="ECO:0000313" key="1">
    <source>
        <dbReference type="EMBL" id="GAA3834344.1"/>
    </source>
</evidence>
<dbReference type="Proteomes" id="UP001500888">
    <property type="component" value="Unassembled WGS sequence"/>
</dbReference>
<sequence>MRYVAWDSRITPTADRGFAEPVQLPYGLAGLRTDGVLQRDGPHDPVVHDHVEYGGAALLPLRHVELAQARLAKERGAAHSHGVPVDCVVIPWEGEDVMPPRQPLVRPNSRLHAVCPRMVLSERQPRVSSKWWGLANEPLDFVPKLTGCSHS</sequence>
<name>A0ABP7J5I7_9ACTN</name>
<gene>
    <name evidence="1" type="ORF">GCM10022226_64650</name>
</gene>
<organism evidence="1 2">
    <name type="scientific">Sphaerisporangium flaviroseum</name>
    <dbReference type="NCBI Taxonomy" id="509199"/>
    <lineage>
        <taxon>Bacteria</taxon>
        <taxon>Bacillati</taxon>
        <taxon>Actinomycetota</taxon>
        <taxon>Actinomycetes</taxon>
        <taxon>Streptosporangiales</taxon>
        <taxon>Streptosporangiaceae</taxon>
        <taxon>Sphaerisporangium</taxon>
    </lineage>
</organism>
<comment type="caution">
    <text evidence="1">The sequence shown here is derived from an EMBL/GenBank/DDBJ whole genome shotgun (WGS) entry which is preliminary data.</text>
</comment>
<dbReference type="EMBL" id="BAAAZR010000036">
    <property type="protein sequence ID" value="GAA3834344.1"/>
    <property type="molecule type" value="Genomic_DNA"/>
</dbReference>
<reference evidence="2" key="1">
    <citation type="journal article" date="2019" name="Int. J. Syst. Evol. Microbiol.">
        <title>The Global Catalogue of Microorganisms (GCM) 10K type strain sequencing project: providing services to taxonomists for standard genome sequencing and annotation.</title>
        <authorList>
            <consortium name="The Broad Institute Genomics Platform"/>
            <consortium name="The Broad Institute Genome Sequencing Center for Infectious Disease"/>
            <person name="Wu L."/>
            <person name="Ma J."/>
        </authorList>
    </citation>
    <scope>NUCLEOTIDE SEQUENCE [LARGE SCALE GENOMIC DNA]</scope>
    <source>
        <strain evidence="2">JCM 16908</strain>
    </source>
</reference>
<proteinExistence type="predicted"/>
<keyword evidence="2" id="KW-1185">Reference proteome</keyword>
<evidence type="ECO:0000313" key="2">
    <source>
        <dbReference type="Proteomes" id="UP001500888"/>
    </source>
</evidence>